<evidence type="ECO:0000313" key="1">
    <source>
        <dbReference type="EMBL" id="KAJ8915871.1"/>
    </source>
</evidence>
<sequence length="170" mass="19939">MMEQIQQNDLDRTLSHDYRDMRFDGFTLNTNRDITNSVQSTGRLLSSFPIPKFNCFEVNDLVVAAKRFDLEENGLHFPILTFEDLSDGIQIRKNPKLIFGQVRFFRKNSITDFHNNHIWTDENPQRIAETHFQEQFSKITLRGCSRVRASMRRRVDECITVGGGHFQQLL</sequence>
<dbReference type="Proteomes" id="UP001159042">
    <property type="component" value="Unassembled WGS sequence"/>
</dbReference>
<dbReference type="AlphaFoldDB" id="A0AAV8VNA7"/>
<dbReference type="EMBL" id="JANEYG010000048">
    <property type="protein sequence ID" value="KAJ8915871.1"/>
    <property type="molecule type" value="Genomic_DNA"/>
</dbReference>
<gene>
    <name evidence="1" type="ORF">NQ315_015482</name>
</gene>
<reference evidence="1 2" key="1">
    <citation type="journal article" date="2023" name="Insect Mol. Biol.">
        <title>Genome sequencing provides insights into the evolution of gene families encoding plant cell wall-degrading enzymes in longhorned beetles.</title>
        <authorList>
            <person name="Shin N.R."/>
            <person name="Okamura Y."/>
            <person name="Kirsch R."/>
            <person name="Pauchet Y."/>
        </authorList>
    </citation>
    <scope>NUCLEOTIDE SEQUENCE [LARGE SCALE GENOMIC DNA]</scope>
    <source>
        <strain evidence="1">EAD_L_NR</strain>
    </source>
</reference>
<keyword evidence="2" id="KW-1185">Reference proteome</keyword>
<evidence type="ECO:0000313" key="2">
    <source>
        <dbReference type="Proteomes" id="UP001159042"/>
    </source>
</evidence>
<name>A0AAV8VNA7_9CUCU</name>
<organism evidence="1 2">
    <name type="scientific">Exocentrus adspersus</name>
    <dbReference type="NCBI Taxonomy" id="1586481"/>
    <lineage>
        <taxon>Eukaryota</taxon>
        <taxon>Metazoa</taxon>
        <taxon>Ecdysozoa</taxon>
        <taxon>Arthropoda</taxon>
        <taxon>Hexapoda</taxon>
        <taxon>Insecta</taxon>
        <taxon>Pterygota</taxon>
        <taxon>Neoptera</taxon>
        <taxon>Endopterygota</taxon>
        <taxon>Coleoptera</taxon>
        <taxon>Polyphaga</taxon>
        <taxon>Cucujiformia</taxon>
        <taxon>Chrysomeloidea</taxon>
        <taxon>Cerambycidae</taxon>
        <taxon>Lamiinae</taxon>
        <taxon>Acanthocinini</taxon>
        <taxon>Exocentrus</taxon>
    </lineage>
</organism>
<accession>A0AAV8VNA7</accession>
<comment type="caution">
    <text evidence="1">The sequence shown here is derived from an EMBL/GenBank/DDBJ whole genome shotgun (WGS) entry which is preliminary data.</text>
</comment>
<protein>
    <submittedName>
        <fullName evidence="1">Uncharacterized protein</fullName>
    </submittedName>
</protein>
<proteinExistence type="predicted"/>